<evidence type="ECO:0000313" key="6">
    <source>
        <dbReference type="EMBL" id="MBD2543698.1"/>
    </source>
</evidence>
<proteinExistence type="inferred from homology"/>
<evidence type="ECO:0000256" key="4">
    <source>
        <dbReference type="SAM" id="Phobius"/>
    </source>
</evidence>
<dbReference type="EMBL" id="JACJSK010000008">
    <property type="protein sequence ID" value="MBD2543698.1"/>
    <property type="molecule type" value="Genomic_DNA"/>
</dbReference>
<dbReference type="SMART" id="SM00283">
    <property type="entry name" value="MA"/>
    <property type="match status" value="1"/>
</dbReference>
<accession>A0ABR8EAD4</accession>
<name>A0ABR8EAD4_9CYAN</name>
<evidence type="ECO:0000256" key="3">
    <source>
        <dbReference type="PROSITE-ProRule" id="PRU00284"/>
    </source>
</evidence>
<dbReference type="PRINTS" id="PR00260">
    <property type="entry name" value="CHEMTRNSDUCR"/>
</dbReference>
<dbReference type="Gene3D" id="1.10.287.950">
    <property type="entry name" value="Methyl-accepting chemotaxis protein"/>
    <property type="match status" value="1"/>
</dbReference>
<feature type="transmembrane region" description="Helical" evidence="4">
    <location>
        <begin position="37"/>
        <end position="57"/>
    </location>
</feature>
<dbReference type="Pfam" id="PF05227">
    <property type="entry name" value="CHASE3"/>
    <property type="match status" value="1"/>
</dbReference>
<feature type="domain" description="Methyl-accepting transducer" evidence="5">
    <location>
        <begin position="243"/>
        <end position="479"/>
    </location>
</feature>
<comment type="caution">
    <text evidence="6">The sequence shown here is derived from an EMBL/GenBank/DDBJ whole genome shotgun (WGS) entry which is preliminary data.</text>
</comment>
<dbReference type="PANTHER" id="PTHR32089">
    <property type="entry name" value="METHYL-ACCEPTING CHEMOTAXIS PROTEIN MCPB"/>
    <property type="match status" value="1"/>
</dbReference>
<evidence type="ECO:0000313" key="7">
    <source>
        <dbReference type="Proteomes" id="UP000641954"/>
    </source>
</evidence>
<keyword evidence="7" id="KW-1185">Reference proteome</keyword>
<organism evidence="6 7">
    <name type="scientific">Planktothricoides raciborskii FACHB-1370</name>
    <dbReference type="NCBI Taxonomy" id="2949576"/>
    <lineage>
        <taxon>Bacteria</taxon>
        <taxon>Bacillati</taxon>
        <taxon>Cyanobacteriota</taxon>
        <taxon>Cyanophyceae</taxon>
        <taxon>Oscillatoriophycideae</taxon>
        <taxon>Oscillatoriales</taxon>
        <taxon>Oscillatoriaceae</taxon>
        <taxon>Planktothricoides</taxon>
    </lineage>
</organism>
<comment type="similarity">
    <text evidence="2">Belongs to the methyl-accepting chemotaxis (MCP) protein family.</text>
</comment>
<feature type="transmembrane region" description="Helical" evidence="4">
    <location>
        <begin position="209"/>
        <end position="232"/>
    </location>
</feature>
<evidence type="ECO:0000256" key="1">
    <source>
        <dbReference type="ARBA" id="ARBA00023224"/>
    </source>
</evidence>
<dbReference type="RefSeq" id="WP_190877802.1">
    <property type="nucleotide sequence ID" value="NZ_JACJSK010000008.1"/>
</dbReference>
<keyword evidence="4" id="KW-0812">Transmembrane</keyword>
<dbReference type="PANTHER" id="PTHR32089:SF112">
    <property type="entry name" value="LYSOZYME-LIKE PROTEIN-RELATED"/>
    <property type="match status" value="1"/>
</dbReference>
<keyword evidence="4" id="KW-0472">Membrane</keyword>
<dbReference type="Proteomes" id="UP000641954">
    <property type="component" value="Unassembled WGS sequence"/>
</dbReference>
<dbReference type="InterPro" id="IPR007891">
    <property type="entry name" value="CHASE3"/>
</dbReference>
<evidence type="ECO:0000259" key="5">
    <source>
        <dbReference type="PROSITE" id="PS50111"/>
    </source>
</evidence>
<dbReference type="InterPro" id="IPR004090">
    <property type="entry name" value="Chemotax_Me-accpt_rcpt"/>
</dbReference>
<protein>
    <submittedName>
        <fullName evidence="6">CHASE3 domain-containing protein</fullName>
    </submittedName>
</protein>
<dbReference type="PROSITE" id="PS50111">
    <property type="entry name" value="CHEMOTAXIS_TRANSDUC_2"/>
    <property type="match status" value="1"/>
</dbReference>
<dbReference type="Pfam" id="PF00015">
    <property type="entry name" value="MCPsignal"/>
    <property type="match status" value="1"/>
</dbReference>
<reference evidence="6 7" key="1">
    <citation type="journal article" date="2020" name="ISME J.">
        <title>Comparative genomics reveals insights into cyanobacterial evolution and habitat adaptation.</title>
        <authorList>
            <person name="Chen M.Y."/>
            <person name="Teng W.K."/>
            <person name="Zhao L."/>
            <person name="Hu C.X."/>
            <person name="Zhou Y.K."/>
            <person name="Han B.P."/>
            <person name="Song L.R."/>
            <person name="Shu W.S."/>
        </authorList>
    </citation>
    <scope>NUCLEOTIDE SEQUENCE [LARGE SCALE GENOMIC DNA]</scope>
    <source>
        <strain evidence="6 7">FACHB-1370</strain>
    </source>
</reference>
<dbReference type="InterPro" id="IPR004089">
    <property type="entry name" value="MCPsignal_dom"/>
</dbReference>
<sequence>MNTSDRNYNSQNIQDSRISQNNQKNFLSRLKLRTQMLIGYAIPVVVFMGSASIVYTNTNEVFDAFNRVETVQKSIIETNKVALSGSNMVANSRAFLLSEKEDFIKLYNQNWQDFQQASKILERDHIVTDIQQKQRFEEMKRIGQEYDRYANQIFNLVKTGNSQAAMDLFNSGIGTKALADFLKLTNEFTETETQKLSQENIAAKKTLQLAVNLLIFGSGISALTALVIAWLISSVVSNKISQSASSIDNSAGEINLAVRQQETITNSQVISINQTTTSMDELGASAKQATQQADMSALGAQHLLNLAETGNQLVATTLAEMAETKGKVQGIAEQTLRLSDRTNQIAIISQLVSDLANQTNMLALNAAVEAVRAGEAGKGFSVVALEIRKLADQSKKSAEKINNLVRDIQESSSTTVTVTQHGIQSVENTEKLAQETANSFNLMAEKIKEIVMSSQQISLNAKQQASAIQQVVIAMNNLSQNAQDSNDGMNQIKIGIQKLNHAAAELNDIVQPD</sequence>
<keyword evidence="1 3" id="KW-0807">Transducer</keyword>
<dbReference type="SUPFAM" id="SSF58104">
    <property type="entry name" value="Methyl-accepting chemotaxis protein (MCP) signaling domain"/>
    <property type="match status" value="1"/>
</dbReference>
<keyword evidence="4" id="KW-1133">Transmembrane helix</keyword>
<gene>
    <name evidence="6" type="ORF">H6G72_07520</name>
</gene>
<evidence type="ECO:0000256" key="2">
    <source>
        <dbReference type="ARBA" id="ARBA00029447"/>
    </source>
</evidence>